<dbReference type="EMBL" id="JADOET010000002">
    <property type="protein sequence ID" value="MBF8148891.1"/>
    <property type="molecule type" value="Genomic_DNA"/>
</dbReference>
<proteinExistence type="predicted"/>
<keyword evidence="2" id="KW-1185">Reference proteome</keyword>
<dbReference type="Proteomes" id="UP000611215">
    <property type="component" value="Unassembled WGS sequence"/>
</dbReference>
<evidence type="ECO:0000313" key="1">
    <source>
        <dbReference type="EMBL" id="MBF8148891.1"/>
    </source>
</evidence>
<evidence type="ECO:0008006" key="3">
    <source>
        <dbReference type="Google" id="ProtNLM"/>
    </source>
</evidence>
<gene>
    <name evidence="1" type="ORF">ITJ86_03220</name>
</gene>
<dbReference type="RefSeq" id="WP_195870179.1">
    <property type="nucleotide sequence ID" value="NZ_JADOET010000002.1"/>
</dbReference>
<reference evidence="1 2" key="1">
    <citation type="submission" date="2020-11" db="EMBL/GenBank/DDBJ databases">
        <title>Winogradskyella marina sp. nov., isolated from marine sediment.</title>
        <authorList>
            <person name="Bo J."/>
            <person name="Wang S."/>
            <person name="Song X."/>
            <person name="Du Z."/>
        </authorList>
    </citation>
    <scope>NUCLEOTIDE SEQUENCE [LARGE SCALE GENOMIC DNA]</scope>
    <source>
        <strain evidence="1 2">F6397</strain>
    </source>
</reference>
<accession>A0ABS0EFE0</accession>
<protein>
    <recommendedName>
        <fullName evidence="3">Haem-binding uptake Tiki superfamily ChaN domain-containing protein</fullName>
    </recommendedName>
</protein>
<comment type="caution">
    <text evidence="1">The sequence shown here is derived from an EMBL/GenBank/DDBJ whole genome shotgun (WGS) entry which is preliminary data.</text>
</comment>
<sequence>MTNTNFNPIAMYLRLFIGFIFILSTSLVVGQVTIENQHYFDSFFKNEKGKNLLLLGENHSSSVASTIYPELIKSLYENKGLRTLFIEFGPAEAYFYNKYLESGDEKYLAYTIYGGFYTSWKEAWKEIYAFNSTKEVPLKVVGVDFDRTRTFGYSLYNILKPHKEKGLPKSIDSLLSVIKDQSFFKTYTIGHPSEEGKAFVKSTKELLKKQKTELFGLLKKEDGEVLSQLMLNRAEGYGGTREEDIKQNIVQYLNSSEERNFLMLVGRDHLYYKPLYDDNPRMAKLLKEETSLNLISGVILHEDSGQWGDNYEEEIILNEVQNKTPWKDFYSILKDQMNSDFTIIELTNQLEALSIYMDYILVAKNQPAIKI</sequence>
<name>A0ABS0EFE0_9FLAO</name>
<evidence type="ECO:0000313" key="2">
    <source>
        <dbReference type="Proteomes" id="UP000611215"/>
    </source>
</evidence>
<organism evidence="1 2">
    <name type="scientific">Winogradskyella marina</name>
    <dbReference type="NCBI Taxonomy" id="2785530"/>
    <lineage>
        <taxon>Bacteria</taxon>
        <taxon>Pseudomonadati</taxon>
        <taxon>Bacteroidota</taxon>
        <taxon>Flavobacteriia</taxon>
        <taxon>Flavobacteriales</taxon>
        <taxon>Flavobacteriaceae</taxon>
        <taxon>Winogradskyella</taxon>
    </lineage>
</organism>
<dbReference type="SUPFAM" id="SSF159501">
    <property type="entry name" value="EreA/ChaN-like"/>
    <property type="match status" value="1"/>
</dbReference>